<gene>
    <name evidence="1" type="ORF">Terrestrivirus5_60</name>
</gene>
<sequence length="76" mass="8796">MAERETQITTLLVGKTLQEVENLRESEEYLHIETGTRSVREVCINGEHQCCTMDYREDRVNVHTENGKITVVVGFR</sequence>
<protein>
    <submittedName>
        <fullName evidence="1">Uncharacterized protein</fullName>
    </submittedName>
</protein>
<evidence type="ECO:0000313" key="1">
    <source>
        <dbReference type="EMBL" id="AYV76238.1"/>
    </source>
</evidence>
<proteinExistence type="predicted"/>
<reference evidence="1" key="1">
    <citation type="submission" date="2018-10" db="EMBL/GenBank/DDBJ databases">
        <title>Hidden diversity of soil giant viruses.</title>
        <authorList>
            <person name="Schulz F."/>
            <person name="Alteio L."/>
            <person name="Goudeau D."/>
            <person name="Ryan E.M."/>
            <person name="Malmstrom R.R."/>
            <person name="Blanchard J."/>
            <person name="Woyke T."/>
        </authorList>
    </citation>
    <scope>NUCLEOTIDE SEQUENCE</scope>
    <source>
        <strain evidence="1">TEV1</strain>
    </source>
</reference>
<dbReference type="EMBL" id="MK071983">
    <property type="protein sequence ID" value="AYV76238.1"/>
    <property type="molecule type" value="Genomic_DNA"/>
</dbReference>
<name>A0A3G4ZN11_9VIRU</name>
<dbReference type="Gene3D" id="3.30.10.10">
    <property type="entry name" value="Trypsin Inhibitor V, subunit A"/>
    <property type="match status" value="1"/>
</dbReference>
<organism evidence="1">
    <name type="scientific">Terrestrivirus sp</name>
    <dbReference type="NCBI Taxonomy" id="2487775"/>
    <lineage>
        <taxon>Viruses</taxon>
        <taxon>Varidnaviria</taxon>
        <taxon>Bamfordvirae</taxon>
        <taxon>Nucleocytoviricota</taxon>
        <taxon>Megaviricetes</taxon>
        <taxon>Imitervirales</taxon>
        <taxon>Mimiviridae</taxon>
        <taxon>Klosneuvirinae</taxon>
    </lineage>
</organism>
<accession>A0A3G4ZN11</accession>